<feature type="transmembrane region" description="Helical" evidence="6">
    <location>
        <begin position="102"/>
        <end position="126"/>
    </location>
</feature>
<dbReference type="STRING" id="432608.A6V39_02400"/>
<evidence type="ECO:0000256" key="6">
    <source>
        <dbReference type="SAM" id="Phobius"/>
    </source>
</evidence>
<dbReference type="GO" id="GO:0005886">
    <property type="term" value="C:plasma membrane"/>
    <property type="evidence" value="ECO:0007669"/>
    <property type="project" value="TreeGrafter"/>
</dbReference>
<dbReference type="PANTHER" id="PTHR12428">
    <property type="entry name" value="OXA1"/>
    <property type="match status" value="1"/>
</dbReference>
<dbReference type="AlphaFoldDB" id="A0A1A9QCG7"/>
<organism evidence="8 9">
    <name type="scientific">Candidatus Mycoplasma haematobovis</name>
    <dbReference type="NCBI Taxonomy" id="432608"/>
    <lineage>
        <taxon>Bacteria</taxon>
        <taxon>Bacillati</taxon>
        <taxon>Mycoplasmatota</taxon>
        <taxon>Mollicutes</taxon>
        <taxon>Mycoplasmataceae</taxon>
        <taxon>Mycoplasma</taxon>
    </lineage>
</organism>
<comment type="caution">
    <text evidence="8">The sequence shown here is derived from an EMBL/GenBank/DDBJ whole genome shotgun (WGS) entry which is preliminary data.</text>
</comment>
<evidence type="ECO:0000256" key="3">
    <source>
        <dbReference type="ARBA" id="ARBA00022989"/>
    </source>
</evidence>
<keyword evidence="3 6" id="KW-1133">Transmembrane helix</keyword>
<keyword evidence="2 5" id="KW-0812">Transmembrane</keyword>
<dbReference type="InterPro" id="IPR028055">
    <property type="entry name" value="YidC/Oxa/ALB_C"/>
</dbReference>
<dbReference type="Pfam" id="PF02096">
    <property type="entry name" value="60KD_IMP"/>
    <property type="match status" value="1"/>
</dbReference>
<evidence type="ECO:0000256" key="4">
    <source>
        <dbReference type="ARBA" id="ARBA00023136"/>
    </source>
</evidence>
<feature type="transmembrane region" description="Helical" evidence="6">
    <location>
        <begin position="313"/>
        <end position="331"/>
    </location>
</feature>
<protein>
    <recommendedName>
        <fullName evidence="7">Membrane insertase YidC/Oxa/ALB C-terminal domain-containing protein</fullName>
    </recommendedName>
</protein>
<dbReference type="GO" id="GO:0051205">
    <property type="term" value="P:protein insertion into membrane"/>
    <property type="evidence" value="ECO:0007669"/>
    <property type="project" value="TreeGrafter"/>
</dbReference>
<evidence type="ECO:0000259" key="7">
    <source>
        <dbReference type="Pfam" id="PF02096"/>
    </source>
</evidence>
<feature type="domain" description="Membrane insertase YidC/Oxa/ALB C-terminal" evidence="7">
    <location>
        <begin position="142"/>
        <end position="354"/>
    </location>
</feature>
<dbReference type="PANTHER" id="PTHR12428:SF65">
    <property type="entry name" value="CYTOCHROME C OXIDASE ASSEMBLY PROTEIN COX18, MITOCHONDRIAL"/>
    <property type="match status" value="1"/>
</dbReference>
<name>A0A1A9QCG7_9MOLU</name>
<evidence type="ECO:0000256" key="2">
    <source>
        <dbReference type="ARBA" id="ARBA00022692"/>
    </source>
</evidence>
<evidence type="ECO:0000256" key="1">
    <source>
        <dbReference type="ARBA" id="ARBA00004141"/>
    </source>
</evidence>
<evidence type="ECO:0000313" key="8">
    <source>
        <dbReference type="EMBL" id="OAL10272.1"/>
    </source>
</evidence>
<comment type="similarity">
    <text evidence="5">Belongs to the OXA1/ALB3/YidC family.</text>
</comment>
<keyword evidence="4 6" id="KW-0472">Membrane</keyword>
<keyword evidence="9" id="KW-1185">Reference proteome</keyword>
<evidence type="ECO:0000256" key="5">
    <source>
        <dbReference type="RuleBase" id="RU003945"/>
    </source>
</evidence>
<dbReference type="InterPro" id="IPR001708">
    <property type="entry name" value="YidC/ALB3/OXA1/COX18"/>
</dbReference>
<accession>A0A1A9QCG7</accession>
<feature type="transmembrane region" description="Helical" evidence="6">
    <location>
        <begin position="138"/>
        <end position="160"/>
    </location>
</feature>
<reference evidence="9" key="1">
    <citation type="submission" date="2016-04" db="EMBL/GenBank/DDBJ databases">
        <authorList>
            <person name="Quiroz-Castaneda R.E."/>
            <person name="Martinez-Ocampo F."/>
        </authorList>
    </citation>
    <scope>NUCLEOTIDE SEQUENCE [LARGE SCALE GENOMIC DNA]</scope>
    <source>
        <strain evidence="9">INIFAP01</strain>
    </source>
</reference>
<feature type="transmembrane region" description="Helical" evidence="6">
    <location>
        <begin position="268"/>
        <end position="292"/>
    </location>
</feature>
<feature type="transmembrane region" description="Helical" evidence="6">
    <location>
        <begin position="27"/>
        <end position="48"/>
    </location>
</feature>
<dbReference type="Proteomes" id="UP000077623">
    <property type="component" value="Unassembled WGS sequence"/>
</dbReference>
<dbReference type="EMBL" id="LWUJ01000011">
    <property type="protein sequence ID" value="OAL10272.1"/>
    <property type="molecule type" value="Genomic_DNA"/>
</dbReference>
<evidence type="ECO:0000313" key="9">
    <source>
        <dbReference type="Proteomes" id="UP000077623"/>
    </source>
</evidence>
<sequence>MISNEKKLTPFWDKKKEQEKTFKTENILFYVKIVCYSFSLLMILWSFIQSFAAPYTNYDPSPGVGLEFGFLPGEQGVDDIKFVLGSWSIAGPKYHAFFKPTFIYGPFLSWFVYPVARVFMLLMWTFHKNFPSLQENGLYVIFSMLIIMFFMRFITFWTTLRSSIYQEKQALHQPFLDAIQSKYDKYDFADKQAKLRKHQELSNYYKKHDLRPLIVLENFFINTPIFLIVFRLITICRPIKFTTLFSIWDLSKKPSDMVFFHFLENKGWAYLLLCLVIIPVNFSSQKITSWLAKLRNDSTKKEVIDKNSQTYRMQRIQKIMSIMFLLFTFFWSTSLAIYYFFNSIFTIFQSLIIHEILKSRKKKRNLFEIKLKKLGV</sequence>
<comment type="subcellular location">
    <subcellularLocation>
        <location evidence="1 5">Membrane</location>
        <topology evidence="1 5">Multi-pass membrane protein</topology>
    </subcellularLocation>
</comment>
<dbReference type="GO" id="GO:0032977">
    <property type="term" value="F:membrane insertase activity"/>
    <property type="evidence" value="ECO:0007669"/>
    <property type="project" value="InterPro"/>
</dbReference>
<gene>
    <name evidence="8" type="ORF">A6V39_02400</name>
</gene>
<proteinExistence type="inferred from homology"/>